<sequence length="237" mass="25531">MTSRPLELALEASFDQLAATVPAKVGVAVARPDRTFSLGSWWSGVAWSTIKVPLAIAALRKDWLGARELATKAVTESDNRASEQLWSQLGEPAEAARQVQAVVAEGGDTATVVESRRLRRGFTAFGQTQWSLQRQARFAAELSTIPDAAEVIDMMQRLSPTQRWGLAAKGLAAKGGWGPGGRGEYLVRQFGVVPTPTGNWGVALAADTHDGVFETGVDVLDTLTDWLLSRLPSLARY</sequence>
<evidence type="ECO:0000313" key="2">
    <source>
        <dbReference type="EMBL" id="ABK65694.1"/>
    </source>
</evidence>
<evidence type="ECO:0000313" key="3">
    <source>
        <dbReference type="Proteomes" id="UP000001574"/>
    </source>
</evidence>
<dbReference type="GO" id="GO:0030655">
    <property type="term" value="P:beta-lactam antibiotic catabolic process"/>
    <property type="evidence" value="ECO:0007669"/>
    <property type="project" value="InterPro"/>
</dbReference>
<dbReference type="SUPFAM" id="SSF56601">
    <property type="entry name" value="beta-lactamase/transpeptidase-like"/>
    <property type="match status" value="1"/>
</dbReference>
<organism evidence="2 3">
    <name type="scientific">Mycobacterium avium (strain 104)</name>
    <dbReference type="NCBI Taxonomy" id="243243"/>
    <lineage>
        <taxon>Bacteria</taxon>
        <taxon>Bacillati</taxon>
        <taxon>Actinomycetota</taxon>
        <taxon>Actinomycetes</taxon>
        <taxon>Mycobacteriales</taxon>
        <taxon>Mycobacteriaceae</taxon>
        <taxon>Mycobacterium</taxon>
        <taxon>Mycobacterium avium complex (MAC)</taxon>
    </lineage>
</organism>
<dbReference type="GO" id="GO:0008800">
    <property type="term" value="F:beta-lactamase activity"/>
    <property type="evidence" value="ECO:0007669"/>
    <property type="project" value="InterPro"/>
</dbReference>
<gene>
    <name evidence="2" type="ordered locus">MAV_0647</name>
</gene>
<evidence type="ECO:0000259" key="1">
    <source>
        <dbReference type="Pfam" id="PF13354"/>
    </source>
</evidence>
<dbReference type="RefSeq" id="WP_009974825.1">
    <property type="nucleotide sequence ID" value="NC_008595.1"/>
</dbReference>
<dbReference type="HOGENOM" id="CLU_055774_2_0_11"/>
<dbReference type="KEGG" id="mav:MAV_0647"/>
<dbReference type="Gene3D" id="3.40.710.10">
    <property type="entry name" value="DD-peptidase/beta-lactamase superfamily"/>
    <property type="match status" value="1"/>
</dbReference>
<dbReference type="Pfam" id="PF13354">
    <property type="entry name" value="Beta-lactamase2"/>
    <property type="match status" value="1"/>
</dbReference>
<proteinExistence type="predicted"/>
<reference evidence="2 3" key="1">
    <citation type="submission" date="2006-10" db="EMBL/GenBank/DDBJ databases">
        <authorList>
            <person name="Fleischmann R.D."/>
            <person name="Dodson R.J."/>
            <person name="Haft D.H."/>
            <person name="Merkel J.S."/>
            <person name="Nelson W.C."/>
            <person name="Fraser C.M."/>
        </authorList>
    </citation>
    <scope>NUCLEOTIDE SEQUENCE [LARGE SCALE GENOMIC DNA]</scope>
    <source>
        <strain evidence="2 3">104</strain>
    </source>
</reference>
<dbReference type="AlphaFoldDB" id="A0A0H2ZTB8"/>
<dbReference type="Proteomes" id="UP000001574">
    <property type="component" value="Chromosome"/>
</dbReference>
<accession>A0A0H2ZTB8</accession>
<protein>
    <recommendedName>
        <fullName evidence="1">Beta-lactamase class A catalytic domain-containing protein</fullName>
    </recommendedName>
</protein>
<dbReference type="InterPro" id="IPR045155">
    <property type="entry name" value="Beta-lactam_cat"/>
</dbReference>
<feature type="domain" description="Beta-lactamase class A catalytic" evidence="1">
    <location>
        <begin position="65"/>
        <end position="177"/>
    </location>
</feature>
<name>A0A0H2ZTB8_MYCA1</name>
<dbReference type="EMBL" id="CP000479">
    <property type="protein sequence ID" value="ABK65694.1"/>
    <property type="molecule type" value="Genomic_DNA"/>
</dbReference>
<dbReference type="InterPro" id="IPR012338">
    <property type="entry name" value="Beta-lactam/transpept-like"/>
</dbReference>